<comment type="similarity">
    <text evidence="1 5 7">Belongs to the uracil-DNA glycosylase (UDG) superfamily. UNG family.</text>
</comment>
<dbReference type="GO" id="GO:0005739">
    <property type="term" value="C:mitochondrion"/>
    <property type="evidence" value="ECO:0007669"/>
    <property type="project" value="UniProtKB-SubCell"/>
</dbReference>
<dbReference type="Gene3D" id="3.40.470.10">
    <property type="entry name" value="Uracil-DNA glycosylase-like domain"/>
    <property type="match status" value="1"/>
</dbReference>
<feature type="active site" description="Proton acceptor" evidence="5 6">
    <location>
        <position position="137"/>
    </location>
</feature>
<evidence type="ECO:0000256" key="2">
    <source>
        <dbReference type="ARBA" id="ARBA00022763"/>
    </source>
</evidence>
<dbReference type="HAMAP" id="MF_00148">
    <property type="entry name" value="UDG"/>
    <property type="match status" value="1"/>
</dbReference>
<feature type="domain" description="Uracil-DNA glycosylase-like" evidence="9">
    <location>
        <begin position="122"/>
        <end position="287"/>
    </location>
</feature>
<dbReference type="InterPro" id="IPR002043">
    <property type="entry name" value="UDG_fam1"/>
</dbReference>
<name>A0A7S3KXI7_9STRA</name>
<comment type="function">
    <text evidence="5 7">Excises uracil residues from the DNA which can arise as a result of misincorporation of dUMP residues by DNA polymerase or due to deamination of cytosine.</text>
</comment>
<dbReference type="SMART" id="SM00986">
    <property type="entry name" value="UDG"/>
    <property type="match status" value="1"/>
</dbReference>
<dbReference type="PANTHER" id="PTHR11264">
    <property type="entry name" value="URACIL-DNA GLYCOSYLASE"/>
    <property type="match status" value="1"/>
</dbReference>
<dbReference type="NCBIfam" id="NF003588">
    <property type="entry name" value="PRK05254.1-1"/>
    <property type="match status" value="1"/>
</dbReference>
<dbReference type="InterPro" id="IPR036895">
    <property type="entry name" value="Uracil-DNA_glycosylase-like_sf"/>
</dbReference>
<keyword evidence="5" id="KW-0496">Mitochondrion</keyword>
<evidence type="ECO:0000313" key="10">
    <source>
        <dbReference type="EMBL" id="CAE0404001.1"/>
    </source>
</evidence>
<evidence type="ECO:0000256" key="1">
    <source>
        <dbReference type="ARBA" id="ARBA00008184"/>
    </source>
</evidence>
<evidence type="ECO:0000256" key="7">
    <source>
        <dbReference type="RuleBase" id="RU003780"/>
    </source>
</evidence>
<keyword evidence="4 5" id="KW-0234">DNA repair</keyword>
<sequence length="308" mass="33812">MITSFFQPKKKKQASAIAVSKKRVHKEDHDQAADNDDEVATQATASTASPGSPAKRRKQKKELDPAAEELLKALPVDNPWRTELHDKVWTTPSFVRLAKYVATEQTKKTIYPTPNDIWTSLQTCPLDKVKVVIVGQDPYHGPNQAHGLCFSVKPGNPIPPSLRNIYKELATDIGGFQTPSHGHLIRWAQQGVLLVNTVWTVRKGEAHSHKKQGWETVTAKVLQALRARPCVFLLWGKPATQVVEQALPVAPSHHVRIASSHPSPLGATKTNAPFIGSRCFSKCNAALAKMGYEPIDWAVDGPLPGVSD</sequence>
<proteinExistence type="inferred from homology"/>
<evidence type="ECO:0000256" key="6">
    <source>
        <dbReference type="PROSITE-ProRule" id="PRU10072"/>
    </source>
</evidence>
<dbReference type="NCBIfam" id="NF003592">
    <property type="entry name" value="PRK05254.1-5"/>
    <property type="match status" value="1"/>
</dbReference>
<dbReference type="NCBIfam" id="NF003589">
    <property type="entry name" value="PRK05254.1-2"/>
    <property type="match status" value="1"/>
</dbReference>
<dbReference type="AlphaFoldDB" id="A0A7S3KXI7"/>
<dbReference type="NCBIfam" id="TIGR00628">
    <property type="entry name" value="ung"/>
    <property type="match status" value="1"/>
</dbReference>
<comment type="subcellular location">
    <subcellularLocation>
        <location evidence="5">Mitochondrion</location>
    </subcellularLocation>
    <subcellularLocation>
        <location evidence="5">Nucleus</location>
    </subcellularLocation>
</comment>
<dbReference type="GO" id="GO:0005634">
    <property type="term" value="C:nucleus"/>
    <property type="evidence" value="ECO:0007669"/>
    <property type="project" value="UniProtKB-SubCell"/>
</dbReference>
<dbReference type="PANTHER" id="PTHR11264:SF0">
    <property type="entry name" value="URACIL-DNA GLYCOSYLASE"/>
    <property type="match status" value="1"/>
</dbReference>
<keyword evidence="5" id="KW-0539">Nucleus</keyword>
<dbReference type="GO" id="GO:0004844">
    <property type="term" value="F:uracil DNA N-glycosylase activity"/>
    <property type="evidence" value="ECO:0007669"/>
    <property type="project" value="UniProtKB-UniRule"/>
</dbReference>
<dbReference type="EMBL" id="HBIM01002505">
    <property type="protein sequence ID" value="CAE0404001.1"/>
    <property type="molecule type" value="Transcribed_RNA"/>
</dbReference>
<organism evidence="10">
    <name type="scientific">Amphora coffeiformis</name>
    <dbReference type="NCBI Taxonomy" id="265554"/>
    <lineage>
        <taxon>Eukaryota</taxon>
        <taxon>Sar</taxon>
        <taxon>Stramenopiles</taxon>
        <taxon>Ochrophyta</taxon>
        <taxon>Bacillariophyta</taxon>
        <taxon>Bacillariophyceae</taxon>
        <taxon>Bacillariophycidae</taxon>
        <taxon>Thalassiophysales</taxon>
        <taxon>Catenulaceae</taxon>
        <taxon>Amphora</taxon>
    </lineage>
</organism>
<evidence type="ECO:0000256" key="3">
    <source>
        <dbReference type="ARBA" id="ARBA00022801"/>
    </source>
</evidence>
<feature type="region of interest" description="Disordered" evidence="8">
    <location>
        <begin position="1"/>
        <end position="63"/>
    </location>
</feature>
<gene>
    <name evidence="10" type="ORF">ACOF00016_LOCUS2184</name>
</gene>
<evidence type="ECO:0000259" key="9">
    <source>
        <dbReference type="SMART" id="SM00986"/>
    </source>
</evidence>
<keyword evidence="3 5" id="KW-0378">Hydrolase</keyword>
<comment type="catalytic activity">
    <reaction evidence="5 7">
        <text>Hydrolyzes single-stranded DNA or mismatched double-stranded DNA and polynucleotides, releasing free uracil.</text>
        <dbReference type="EC" id="3.2.2.27"/>
    </reaction>
</comment>
<dbReference type="InterPro" id="IPR005122">
    <property type="entry name" value="Uracil-DNA_glycosylase-like"/>
</dbReference>
<evidence type="ECO:0000256" key="5">
    <source>
        <dbReference type="HAMAP-Rule" id="MF_03166"/>
    </source>
</evidence>
<dbReference type="SUPFAM" id="SSF52141">
    <property type="entry name" value="Uracil-DNA glycosylase-like"/>
    <property type="match status" value="1"/>
</dbReference>
<dbReference type="InterPro" id="IPR018085">
    <property type="entry name" value="Ura-DNA_Glyclase_AS"/>
</dbReference>
<dbReference type="Pfam" id="PF03167">
    <property type="entry name" value="UDG"/>
    <property type="match status" value="1"/>
</dbReference>
<dbReference type="EC" id="3.2.2.27" evidence="5 7"/>
<dbReference type="CDD" id="cd10027">
    <property type="entry name" value="UDG-F1-like"/>
    <property type="match status" value="1"/>
</dbReference>
<dbReference type="GO" id="GO:0097510">
    <property type="term" value="P:base-excision repair, AP site formation via deaminated base removal"/>
    <property type="evidence" value="ECO:0007669"/>
    <property type="project" value="TreeGrafter"/>
</dbReference>
<evidence type="ECO:0000256" key="4">
    <source>
        <dbReference type="ARBA" id="ARBA00023204"/>
    </source>
</evidence>
<dbReference type="PROSITE" id="PS00130">
    <property type="entry name" value="U_DNA_GLYCOSYLASE"/>
    <property type="match status" value="1"/>
</dbReference>
<protein>
    <recommendedName>
        <fullName evidence="5 7">Uracil-DNA glycosylase</fullName>
        <shortName evidence="5">UDG</shortName>
        <ecNumber evidence="5 7">3.2.2.27</ecNumber>
    </recommendedName>
</protein>
<accession>A0A7S3KXI7</accession>
<evidence type="ECO:0000256" key="8">
    <source>
        <dbReference type="SAM" id="MobiDB-lite"/>
    </source>
</evidence>
<reference evidence="10" key="1">
    <citation type="submission" date="2021-01" db="EMBL/GenBank/DDBJ databases">
        <authorList>
            <person name="Corre E."/>
            <person name="Pelletier E."/>
            <person name="Niang G."/>
            <person name="Scheremetjew M."/>
            <person name="Finn R."/>
            <person name="Kale V."/>
            <person name="Holt S."/>
            <person name="Cochrane G."/>
            <person name="Meng A."/>
            <person name="Brown T."/>
            <person name="Cohen L."/>
        </authorList>
    </citation>
    <scope>NUCLEOTIDE SEQUENCE</scope>
    <source>
        <strain evidence="10">CCMP127</strain>
    </source>
</reference>
<feature type="compositionally biased region" description="Low complexity" evidence="8">
    <location>
        <begin position="40"/>
        <end position="53"/>
    </location>
</feature>
<keyword evidence="2 5" id="KW-0227">DNA damage</keyword>
<dbReference type="SMART" id="SM00987">
    <property type="entry name" value="UreE_C"/>
    <property type="match status" value="1"/>
</dbReference>